<comment type="function">
    <text evidence="4">GTPase involved in activation of the TORC1 signaling pathway, which promotes growth and represses autophagy in nutrient-rich conditions.</text>
</comment>
<dbReference type="EMBL" id="MLYV02000787">
    <property type="protein sequence ID" value="PSR77636.1"/>
    <property type="molecule type" value="Genomic_DNA"/>
</dbReference>
<dbReference type="Proteomes" id="UP000186601">
    <property type="component" value="Unassembled WGS sequence"/>
</dbReference>
<comment type="caution">
    <text evidence="6">The sequence shown here is derived from an EMBL/GenBank/DDBJ whole genome shotgun (WGS) entry which is preliminary data.</text>
</comment>
<keyword evidence="2 4" id="KW-0547">Nucleotide-binding</keyword>
<dbReference type="SUPFAM" id="SSF52540">
    <property type="entry name" value="P-loop containing nucleoside triphosphate hydrolases"/>
    <property type="match status" value="1"/>
</dbReference>
<name>A0A2R6NVL3_9APHY</name>
<dbReference type="STRING" id="98765.A0A2R6NVL3"/>
<evidence type="ECO:0000313" key="6">
    <source>
        <dbReference type="EMBL" id="PSR77636.1"/>
    </source>
</evidence>
<keyword evidence="7" id="KW-1185">Reference proteome</keyword>
<evidence type="ECO:0000256" key="4">
    <source>
        <dbReference type="RuleBase" id="RU367014"/>
    </source>
</evidence>
<dbReference type="Gene3D" id="3.40.50.300">
    <property type="entry name" value="P-loop containing nucleotide triphosphate hydrolases"/>
    <property type="match status" value="1"/>
</dbReference>
<feature type="compositionally biased region" description="Basic and acidic residues" evidence="5">
    <location>
        <begin position="245"/>
        <end position="258"/>
    </location>
</feature>
<evidence type="ECO:0000256" key="5">
    <source>
        <dbReference type="SAM" id="MobiDB-lite"/>
    </source>
</evidence>
<comment type="similarity">
    <text evidence="1 4">Belongs to the GTR/RAG GTP-binding protein family.</text>
</comment>
<dbReference type="GO" id="GO:0000329">
    <property type="term" value="C:fungal-type vacuole membrane"/>
    <property type="evidence" value="ECO:0007669"/>
    <property type="project" value="TreeGrafter"/>
</dbReference>
<evidence type="ECO:0000256" key="3">
    <source>
        <dbReference type="ARBA" id="ARBA00023134"/>
    </source>
</evidence>
<protein>
    <recommendedName>
        <fullName evidence="4">GTP-binding protein</fullName>
    </recommendedName>
</protein>
<dbReference type="Gene3D" id="3.30.450.190">
    <property type="match status" value="1"/>
</dbReference>
<dbReference type="GO" id="GO:0010507">
    <property type="term" value="P:negative regulation of autophagy"/>
    <property type="evidence" value="ECO:0007669"/>
    <property type="project" value="TreeGrafter"/>
</dbReference>
<evidence type="ECO:0000313" key="7">
    <source>
        <dbReference type="Proteomes" id="UP000186601"/>
    </source>
</evidence>
<dbReference type="InterPro" id="IPR027417">
    <property type="entry name" value="P-loop_NTPase"/>
</dbReference>
<feature type="compositionally biased region" description="Low complexity" evidence="5">
    <location>
        <begin position="225"/>
        <end position="235"/>
    </location>
</feature>
<sequence length="370" mass="41584">MNTVMCIGTPHGSLRECSNNPASLTSRLGATIDVEQNHVRFLGDLILNLWDCGGQDAFMDSYLSTQQSTIFQHVGVLIYVFEVESRSVVRDLEYYAECLYALKKYSPEAAVFLLVHKMDLVRAPKEAVLERKTMELKQASGDAEITVFGTSIYDETLYKAWSSIVHTLIPNASVLTRHLTKLADACSATEVILFERTTFLVIATSSHPPSPSSPSPLELPPSSPPTASTPSTLSSFGTHTSRLSAKTDDGDPHRLDPKRYERTSELIKAFKHSCARVRDEFHALEMELADFTAVLDELTKNTYVLIVRRHDRKGLVLWIVCYTKHLGRKQNRYQAQGTLYRADNWWGQEIDNWGGRGNAAGRERQGRRCQ</sequence>
<dbReference type="GO" id="GO:0005525">
    <property type="term" value="F:GTP binding"/>
    <property type="evidence" value="ECO:0007669"/>
    <property type="project" value="UniProtKB-UniRule"/>
</dbReference>
<dbReference type="InterPro" id="IPR006762">
    <property type="entry name" value="Gtr1_RagA"/>
</dbReference>
<dbReference type="OrthoDB" id="10020193at2759"/>
<dbReference type="GO" id="GO:0009267">
    <property type="term" value="P:cellular response to starvation"/>
    <property type="evidence" value="ECO:0007669"/>
    <property type="project" value="TreeGrafter"/>
</dbReference>
<dbReference type="GO" id="GO:1990131">
    <property type="term" value="C:Gtr1-Gtr2 GTPase complex"/>
    <property type="evidence" value="ECO:0007669"/>
    <property type="project" value="UniProtKB-UniRule"/>
</dbReference>
<reference evidence="6 7" key="1">
    <citation type="submission" date="2018-02" db="EMBL/GenBank/DDBJ databases">
        <title>Genome sequence of the basidiomycete white-rot fungus Phlebia centrifuga.</title>
        <authorList>
            <person name="Granchi Z."/>
            <person name="Peng M."/>
            <person name="de Vries R.P."/>
            <person name="Hilden K."/>
            <person name="Makela M.R."/>
            <person name="Grigoriev I."/>
            <person name="Riley R."/>
        </authorList>
    </citation>
    <scope>NUCLEOTIDE SEQUENCE [LARGE SCALE GENOMIC DNA]</scope>
    <source>
        <strain evidence="6 7">FBCC195</strain>
    </source>
</reference>
<feature type="compositionally biased region" description="Pro residues" evidence="5">
    <location>
        <begin position="208"/>
        <end position="224"/>
    </location>
</feature>
<proteinExistence type="inferred from homology"/>
<evidence type="ECO:0000256" key="2">
    <source>
        <dbReference type="ARBA" id="ARBA00022741"/>
    </source>
</evidence>
<accession>A0A2R6NVL3</accession>
<dbReference type="Pfam" id="PF04670">
    <property type="entry name" value="Gtr1_RagA"/>
    <property type="match status" value="1"/>
</dbReference>
<feature type="region of interest" description="Disordered" evidence="5">
    <location>
        <begin position="205"/>
        <end position="258"/>
    </location>
</feature>
<gene>
    <name evidence="6" type="ORF">PHLCEN_2v7826</name>
</gene>
<dbReference type="PANTHER" id="PTHR11259:SF1">
    <property type="entry name" value="RAS-RELATED GTP-BINDING PROTEIN"/>
    <property type="match status" value="1"/>
</dbReference>
<organism evidence="6 7">
    <name type="scientific">Hermanssonia centrifuga</name>
    <dbReference type="NCBI Taxonomy" id="98765"/>
    <lineage>
        <taxon>Eukaryota</taxon>
        <taxon>Fungi</taxon>
        <taxon>Dikarya</taxon>
        <taxon>Basidiomycota</taxon>
        <taxon>Agaricomycotina</taxon>
        <taxon>Agaricomycetes</taxon>
        <taxon>Polyporales</taxon>
        <taxon>Meruliaceae</taxon>
        <taxon>Hermanssonia</taxon>
    </lineage>
</organism>
<dbReference type="GO" id="GO:0005634">
    <property type="term" value="C:nucleus"/>
    <property type="evidence" value="ECO:0007669"/>
    <property type="project" value="TreeGrafter"/>
</dbReference>
<dbReference type="GO" id="GO:1904263">
    <property type="term" value="P:positive regulation of TORC1 signaling"/>
    <property type="evidence" value="ECO:0007669"/>
    <property type="project" value="TreeGrafter"/>
</dbReference>
<comment type="subunit">
    <text evidence="4">Component of the GSE complex.</text>
</comment>
<dbReference type="GO" id="GO:0003924">
    <property type="term" value="F:GTPase activity"/>
    <property type="evidence" value="ECO:0007669"/>
    <property type="project" value="UniProtKB-UniRule"/>
</dbReference>
<keyword evidence="3 4" id="KW-0342">GTP-binding</keyword>
<dbReference type="PANTHER" id="PTHR11259">
    <property type="entry name" value="RAS-RELATED GTP BINDING RAG/GTR YEAST"/>
    <property type="match status" value="1"/>
</dbReference>
<dbReference type="AlphaFoldDB" id="A0A2R6NVL3"/>
<evidence type="ECO:0000256" key="1">
    <source>
        <dbReference type="ARBA" id="ARBA00007756"/>
    </source>
</evidence>